<dbReference type="PANTHER" id="PTHR31834:SF1">
    <property type="entry name" value="INITIATION-SPECIFIC ALPHA-1,6-MANNOSYLTRANSFERASE"/>
    <property type="match status" value="1"/>
</dbReference>
<dbReference type="SUPFAM" id="SSF48452">
    <property type="entry name" value="TPR-like"/>
    <property type="match status" value="1"/>
</dbReference>
<proteinExistence type="predicted"/>
<dbReference type="EMBL" id="JAELVR010000015">
    <property type="protein sequence ID" value="MBJ6373544.1"/>
    <property type="molecule type" value="Genomic_DNA"/>
</dbReference>
<reference evidence="2" key="1">
    <citation type="submission" date="2020-12" db="EMBL/GenBank/DDBJ databases">
        <title>Sedimentitalea sp. nov., isolated from sand in Incheon.</title>
        <authorList>
            <person name="Kim W."/>
        </authorList>
    </citation>
    <scope>NUCLEOTIDE SEQUENCE</scope>
    <source>
        <strain evidence="2">CAU 1593</strain>
    </source>
</reference>
<feature type="region of interest" description="Disordered" evidence="1">
    <location>
        <begin position="25"/>
        <end position="48"/>
    </location>
</feature>
<dbReference type="InterPro" id="IPR011990">
    <property type="entry name" value="TPR-like_helical_dom_sf"/>
</dbReference>
<comment type="caution">
    <text evidence="2">The sequence shown here is derived from an EMBL/GenBank/DDBJ whole genome shotgun (WGS) entry which is preliminary data.</text>
</comment>
<dbReference type="Proteomes" id="UP000619079">
    <property type="component" value="Unassembled WGS sequence"/>
</dbReference>
<dbReference type="Pfam" id="PF14559">
    <property type="entry name" value="TPR_19"/>
    <property type="match status" value="1"/>
</dbReference>
<dbReference type="SUPFAM" id="SSF53448">
    <property type="entry name" value="Nucleotide-diphospho-sugar transferases"/>
    <property type="match status" value="1"/>
</dbReference>
<evidence type="ECO:0000256" key="1">
    <source>
        <dbReference type="SAM" id="MobiDB-lite"/>
    </source>
</evidence>
<accession>A0A8J7JFN3</accession>
<dbReference type="InterPro" id="IPR039367">
    <property type="entry name" value="Och1-like"/>
</dbReference>
<evidence type="ECO:0000313" key="3">
    <source>
        <dbReference type="Proteomes" id="UP000619079"/>
    </source>
</evidence>
<dbReference type="InterPro" id="IPR029044">
    <property type="entry name" value="Nucleotide-diphossugar_trans"/>
</dbReference>
<gene>
    <name evidence="2" type="ORF">JF290_18630</name>
</gene>
<feature type="compositionally biased region" description="Polar residues" evidence="1">
    <location>
        <begin position="28"/>
        <end position="40"/>
    </location>
</feature>
<name>A0A8J7JFN3_9RHOB</name>
<keyword evidence="3" id="KW-1185">Reference proteome</keyword>
<organism evidence="2 3">
    <name type="scientific">Sedimentitalea arenosa</name>
    <dbReference type="NCBI Taxonomy" id="2798803"/>
    <lineage>
        <taxon>Bacteria</taxon>
        <taxon>Pseudomonadati</taxon>
        <taxon>Pseudomonadota</taxon>
        <taxon>Alphaproteobacteria</taxon>
        <taxon>Rhodobacterales</taxon>
        <taxon>Paracoccaceae</taxon>
        <taxon>Sedimentitalea</taxon>
    </lineage>
</organism>
<dbReference type="Gene3D" id="1.25.40.10">
    <property type="entry name" value="Tetratricopeptide repeat domain"/>
    <property type="match status" value="1"/>
</dbReference>
<dbReference type="GO" id="GO:0006487">
    <property type="term" value="P:protein N-linked glycosylation"/>
    <property type="evidence" value="ECO:0007669"/>
    <property type="project" value="TreeGrafter"/>
</dbReference>
<dbReference type="Gene3D" id="3.90.550.20">
    <property type="match status" value="1"/>
</dbReference>
<dbReference type="PANTHER" id="PTHR31834">
    <property type="entry name" value="INITIATION-SPECIFIC ALPHA-1,6-MANNOSYLTRANSFERASE"/>
    <property type="match status" value="1"/>
</dbReference>
<dbReference type="AlphaFoldDB" id="A0A8J7JFN3"/>
<sequence>MGYKKHDPALHAADLHPLADETRILPSPRTSFPEPNTSLSDDIGTIPERPTARTRIGQARVHLAQGRLSAARRVARQLLRKSPSSKSAHLLKIDAAKAEGDLDKMLRCCRIALRHHPDDRTFLKRHVYALMQSARPQKALAVLERLCAEAPGDVSLMIRKAGACRAVGKVKTARQILDQAPQTTPVILAQANLEEQEGNRTLALERLAKIVEAPAEKVGKSDLAVVLKFCSLCLLTGKAERGRRALNDAAIKPQTLASVDLERTLHPALKLGANDLAAAALGAAFSTDVISLSLAVYILRTVHFMGRPDVTERTRKRLEPQVFPAHRAAFRIRSDLLAMNADAATVRARSTQTAQRTSAAARALAGALLQAGTYDLLLRYLAFCRRRWRSDPKFAILHAEALAEFGQPQAALDLIERTHAKNSMRMVSLKLKILYNSGRLAEASRLLRETKFDPHSLAPPKMRLFLAIGEDRMDDALDMAPDIASEISKDHSVLSRFSTTHVGAVLNEAKIHRFASRHNQVSSVVDPQSLDRSFFVPAKQTLDRLWPQIADSIPTTDHSQIPKQIWQYWDRVPVPDAVSETMASWRKSSGYRHCVLSRKDARDFLRTEFGSAHVKAFNMANSVTEECDFLRLCLLFAKGGVYADADDRLIGDLERLRRAGRGLLLFREPFGAIANNLMLSRPGHPLMQIAVNMALDSLLARENDSTWSKTGPGLMTRAAAIYLKGTGSEEAACDFTLLPQYLGRRVVQFHVDLPYKSTGSYWNSTKGALPSIVTQTLDRHI</sequence>
<dbReference type="Pfam" id="PF04488">
    <property type="entry name" value="Gly_transf_sug"/>
    <property type="match status" value="1"/>
</dbReference>
<dbReference type="InterPro" id="IPR007577">
    <property type="entry name" value="GlycoTrfase_DXD_sugar-bd_CS"/>
</dbReference>
<dbReference type="RefSeq" id="WP_199026419.1">
    <property type="nucleotide sequence ID" value="NZ_JAELVR010000015.1"/>
</dbReference>
<evidence type="ECO:0000313" key="2">
    <source>
        <dbReference type="EMBL" id="MBJ6373544.1"/>
    </source>
</evidence>
<dbReference type="GO" id="GO:0000009">
    <property type="term" value="F:alpha-1,6-mannosyltransferase activity"/>
    <property type="evidence" value="ECO:0007669"/>
    <property type="project" value="InterPro"/>
</dbReference>
<feature type="region of interest" description="Disordered" evidence="1">
    <location>
        <begin position="1"/>
        <end position="20"/>
    </location>
</feature>
<protein>
    <submittedName>
        <fullName evidence="2">Tetratricopeptide repeat protein</fullName>
    </submittedName>
</protein>